<evidence type="ECO:0000313" key="10">
    <source>
        <dbReference type="EMBL" id="MCP1388436.1"/>
    </source>
</evidence>
<evidence type="ECO:0000256" key="4">
    <source>
        <dbReference type="ARBA" id="ARBA00022989"/>
    </source>
</evidence>
<keyword evidence="4 7" id="KW-1133">Transmembrane helix</keyword>
<dbReference type="NCBIfam" id="NF047720">
    <property type="entry name" value="ThrSerExpThrE"/>
    <property type="match status" value="1"/>
</dbReference>
<feature type="transmembrane region" description="Helical" evidence="7">
    <location>
        <begin position="379"/>
        <end position="397"/>
    </location>
</feature>
<dbReference type="RefSeq" id="WP_253579041.1">
    <property type="nucleotide sequence ID" value="NZ_JAMFTQ010000015.1"/>
</dbReference>
<keyword evidence="5 7" id="KW-0472">Membrane</keyword>
<sequence length="493" mass="52569">MERESIRTSASWSERLRAALHPSARQNVATIDEARTSPPPSVLAPVDLTDPAQVAAVMQIGARIGEILIANGTTSSDAIAQIRTVTSSYGLHYCHVDITVNTITMNAIIGTDRRTPVTVFRVVTMMSENYHKLQEADRLIRGIRGGEVRPERAEQILDEIENAPIPYRNTRFLGGWALMGASVAILLGGDLLMSLIGGLTAFLIMGFNKVLSRNSLPYFFHCVLGGFLATIPAAIFYDFSASIGRTIVPSQVIASGIVVLLAGLTLVQSLLDGVTGSPVTASARFFNTALNTGGIVAGVAMGLFVSDLFGVGLPPVETMPGKPSLDSVIWRILGSATAAAAFAVTCFAERAAIAVSFITAAAGSAIYYVFLIPFGTDRFMATAACALVVGLAGGLIARRFGISPVITAVAGVTPFLPGSGVYRGMYAVMNEQMVVGLTNIFSAIATCMALAGGVVFGEWIARRIRAPQLYMPYRALRRVGRFTFQQLRRPRKR</sequence>
<dbReference type="InterPro" id="IPR050539">
    <property type="entry name" value="ThrE_Dicarb/AminoAcid_Exp"/>
</dbReference>
<name>A0ABT1G386_9CORY</name>
<dbReference type="Pfam" id="PF12821">
    <property type="entry name" value="ThrE_2"/>
    <property type="match status" value="1"/>
</dbReference>
<keyword evidence="3 7" id="KW-0812">Transmembrane</keyword>
<dbReference type="PANTHER" id="PTHR34390:SF2">
    <property type="entry name" value="SUCCINATE TRANSPORTER SUBUNIT YJJP-RELATED"/>
    <property type="match status" value="1"/>
</dbReference>
<feature type="domain" description="Threonine/serine exporter-like N-terminal" evidence="8">
    <location>
        <begin position="62"/>
        <end position="304"/>
    </location>
</feature>
<dbReference type="PANTHER" id="PTHR34390">
    <property type="entry name" value="UPF0442 PROTEIN YJJB-RELATED"/>
    <property type="match status" value="1"/>
</dbReference>
<dbReference type="Proteomes" id="UP001204000">
    <property type="component" value="Unassembled WGS sequence"/>
</dbReference>
<comment type="similarity">
    <text evidence="6">Belongs to the ThrE exporter (TC 2.A.79) family.</text>
</comment>
<feature type="transmembrane region" description="Helical" evidence="7">
    <location>
        <begin position="176"/>
        <end position="206"/>
    </location>
</feature>
<evidence type="ECO:0000259" key="8">
    <source>
        <dbReference type="Pfam" id="PF06738"/>
    </source>
</evidence>
<evidence type="ECO:0000313" key="11">
    <source>
        <dbReference type="Proteomes" id="UP001204000"/>
    </source>
</evidence>
<dbReference type="InterPro" id="IPR024528">
    <property type="entry name" value="ThrE_2"/>
</dbReference>
<feature type="domain" description="Threonine/Serine exporter ThrE" evidence="9">
    <location>
        <begin position="332"/>
        <end position="458"/>
    </location>
</feature>
<dbReference type="InterPro" id="IPR010619">
    <property type="entry name" value="ThrE-like_N"/>
</dbReference>
<protein>
    <submittedName>
        <fullName evidence="10">Threonine/serine exporter family protein</fullName>
    </submittedName>
</protein>
<comment type="caution">
    <text evidence="10">The sequence shown here is derived from an EMBL/GenBank/DDBJ whole genome shotgun (WGS) entry which is preliminary data.</text>
</comment>
<dbReference type="EMBL" id="JAMFTQ010000015">
    <property type="protein sequence ID" value="MCP1388436.1"/>
    <property type="molecule type" value="Genomic_DNA"/>
</dbReference>
<evidence type="ECO:0000256" key="2">
    <source>
        <dbReference type="ARBA" id="ARBA00022475"/>
    </source>
</evidence>
<organism evidence="10 11">
    <name type="scientific">Corynebacterium stercoris</name>
    <dbReference type="NCBI Taxonomy" id="2943490"/>
    <lineage>
        <taxon>Bacteria</taxon>
        <taxon>Bacillati</taxon>
        <taxon>Actinomycetota</taxon>
        <taxon>Actinomycetes</taxon>
        <taxon>Mycobacteriales</taxon>
        <taxon>Corynebacteriaceae</taxon>
        <taxon>Corynebacterium</taxon>
    </lineage>
</organism>
<evidence type="ECO:0000256" key="5">
    <source>
        <dbReference type="ARBA" id="ARBA00023136"/>
    </source>
</evidence>
<evidence type="ECO:0000256" key="1">
    <source>
        <dbReference type="ARBA" id="ARBA00004651"/>
    </source>
</evidence>
<feature type="transmembrane region" description="Helical" evidence="7">
    <location>
        <begin position="351"/>
        <end position="372"/>
    </location>
</feature>
<feature type="transmembrane region" description="Helical" evidence="7">
    <location>
        <begin position="252"/>
        <end position="271"/>
    </location>
</feature>
<comment type="subcellular location">
    <subcellularLocation>
        <location evidence="1">Cell membrane</location>
        <topology evidence="1">Multi-pass membrane protein</topology>
    </subcellularLocation>
</comment>
<keyword evidence="2" id="KW-1003">Cell membrane</keyword>
<proteinExistence type="inferred from homology"/>
<feature type="transmembrane region" description="Helical" evidence="7">
    <location>
        <begin position="440"/>
        <end position="461"/>
    </location>
</feature>
<evidence type="ECO:0000259" key="9">
    <source>
        <dbReference type="Pfam" id="PF12821"/>
    </source>
</evidence>
<evidence type="ECO:0000256" key="3">
    <source>
        <dbReference type="ARBA" id="ARBA00022692"/>
    </source>
</evidence>
<feature type="transmembrane region" description="Helical" evidence="7">
    <location>
        <begin position="291"/>
        <end position="316"/>
    </location>
</feature>
<keyword evidence="11" id="KW-1185">Reference proteome</keyword>
<feature type="transmembrane region" description="Helical" evidence="7">
    <location>
        <begin position="328"/>
        <end position="345"/>
    </location>
</feature>
<feature type="transmembrane region" description="Helical" evidence="7">
    <location>
        <begin position="218"/>
        <end position="240"/>
    </location>
</feature>
<evidence type="ECO:0000256" key="6">
    <source>
        <dbReference type="ARBA" id="ARBA00034125"/>
    </source>
</evidence>
<gene>
    <name evidence="10" type="ORF">M5J20_09620</name>
</gene>
<reference evidence="10" key="1">
    <citation type="submission" date="2022-05" db="EMBL/GenBank/DDBJ databases">
        <title>Corynebacterium sp. TA-R-1 sp. nov., isolated from human feces.</title>
        <authorList>
            <person name="Shamsuzzaman M."/>
            <person name="Dahal R.H."/>
        </authorList>
    </citation>
    <scope>NUCLEOTIDE SEQUENCE</scope>
    <source>
        <strain evidence="10">TA-R-1</strain>
    </source>
</reference>
<dbReference type="Pfam" id="PF06738">
    <property type="entry name" value="ThrE"/>
    <property type="match status" value="1"/>
</dbReference>
<accession>A0ABT1G386</accession>
<evidence type="ECO:0000256" key="7">
    <source>
        <dbReference type="SAM" id="Phobius"/>
    </source>
</evidence>